<dbReference type="Pfam" id="PF01661">
    <property type="entry name" value="Macro"/>
    <property type="match status" value="1"/>
</dbReference>
<evidence type="ECO:0000313" key="9">
    <source>
        <dbReference type="Proteomes" id="UP000663829"/>
    </source>
</evidence>
<gene>
    <name evidence="7" type="ORF">GPM918_LOCUS15242</name>
    <name evidence="8" type="ORF">SRO942_LOCUS15242</name>
</gene>
<dbReference type="Proteomes" id="UP000663829">
    <property type="component" value="Unassembled WGS sequence"/>
</dbReference>
<dbReference type="Proteomes" id="UP000681722">
    <property type="component" value="Unassembled WGS sequence"/>
</dbReference>
<evidence type="ECO:0000256" key="2">
    <source>
        <dbReference type="ARBA" id="ARBA00022676"/>
    </source>
</evidence>
<dbReference type="InterPro" id="IPR052056">
    <property type="entry name" value="Mono-ARTD/PARP"/>
</dbReference>
<reference evidence="7" key="1">
    <citation type="submission" date="2021-02" db="EMBL/GenBank/DDBJ databases">
        <authorList>
            <person name="Nowell W R."/>
        </authorList>
    </citation>
    <scope>NUCLEOTIDE SEQUENCE</scope>
</reference>
<proteinExistence type="predicted"/>
<protein>
    <recommendedName>
        <fullName evidence="6">Macro domain-containing protein</fullName>
    </recommendedName>
</protein>
<dbReference type="Gene3D" id="3.40.220.10">
    <property type="entry name" value="Leucine Aminopeptidase, subunit E, domain 1"/>
    <property type="match status" value="1"/>
</dbReference>
<dbReference type="GO" id="GO:0003714">
    <property type="term" value="F:transcription corepressor activity"/>
    <property type="evidence" value="ECO:0007669"/>
    <property type="project" value="TreeGrafter"/>
</dbReference>
<comment type="subcellular location">
    <subcellularLocation>
        <location evidence="1">Nucleus</location>
    </subcellularLocation>
</comment>
<dbReference type="PANTHER" id="PTHR14453:SF67">
    <property type="entry name" value="POLY [ADP-RIBOSE] POLYMERASE"/>
    <property type="match status" value="1"/>
</dbReference>
<evidence type="ECO:0000256" key="5">
    <source>
        <dbReference type="ARBA" id="ARBA00023242"/>
    </source>
</evidence>
<dbReference type="GO" id="GO:0005634">
    <property type="term" value="C:nucleus"/>
    <property type="evidence" value="ECO:0007669"/>
    <property type="project" value="UniProtKB-SubCell"/>
</dbReference>
<dbReference type="GO" id="GO:0016757">
    <property type="term" value="F:glycosyltransferase activity"/>
    <property type="evidence" value="ECO:0007669"/>
    <property type="project" value="UniProtKB-KW"/>
</dbReference>
<dbReference type="EMBL" id="CAJOBC010003803">
    <property type="protein sequence ID" value="CAF3801161.1"/>
    <property type="molecule type" value="Genomic_DNA"/>
</dbReference>
<evidence type="ECO:0000256" key="3">
    <source>
        <dbReference type="ARBA" id="ARBA00022679"/>
    </source>
</evidence>
<keyword evidence="3" id="KW-0808">Transferase</keyword>
<dbReference type="OrthoDB" id="6133115at2759"/>
<dbReference type="EMBL" id="CAJNOQ010003803">
    <property type="protein sequence ID" value="CAF1030252.1"/>
    <property type="molecule type" value="Genomic_DNA"/>
</dbReference>
<dbReference type="GO" id="GO:0010629">
    <property type="term" value="P:negative regulation of gene expression"/>
    <property type="evidence" value="ECO:0007669"/>
    <property type="project" value="TreeGrafter"/>
</dbReference>
<evidence type="ECO:0000256" key="1">
    <source>
        <dbReference type="ARBA" id="ARBA00004123"/>
    </source>
</evidence>
<dbReference type="InterPro" id="IPR043472">
    <property type="entry name" value="Macro_dom-like"/>
</dbReference>
<name>A0A814J3R0_9BILA</name>
<evidence type="ECO:0000313" key="8">
    <source>
        <dbReference type="EMBL" id="CAF3801161.1"/>
    </source>
</evidence>
<organism evidence="7 9">
    <name type="scientific">Didymodactylos carnosus</name>
    <dbReference type="NCBI Taxonomy" id="1234261"/>
    <lineage>
        <taxon>Eukaryota</taxon>
        <taxon>Metazoa</taxon>
        <taxon>Spiralia</taxon>
        <taxon>Gnathifera</taxon>
        <taxon>Rotifera</taxon>
        <taxon>Eurotatoria</taxon>
        <taxon>Bdelloidea</taxon>
        <taxon>Philodinida</taxon>
        <taxon>Philodinidae</taxon>
        <taxon>Didymodactylos</taxon>
    </lineage>
</organism>
<evidence type="ECO:0000259" key="6">
    <source>
        <dbReference type="Pfam" id="PF01661"/>
    </source>
</evidence>
<feature type="domain" description="Macro" evidence="6">
    <location>
        <begin position="261"/>
        <end position="338"/>
    </location>
</feature>
<comment type="caution">
    <text evidence="7">The sequence shown here is derived from an EMBL/GenBank/DDBJ whole genome shotgun (WGS) entry which is preliminary data.</text>
</comment>
<evidence type="ECO:0000256" key="4">
    <source>
        <dbReference type="ARBA" id="ARBA00023027"/>
    </source>
</evidence>
<dbReference type="SUPFAM" id="SSF52949">
    <property type="entry name" value="Macro domain-like"/>
    <property type="match status" value="1"/>
</dbReference>
<keyword evidence="2" id="KW-0328">Glycosyltransferase</keyword>
<dbReference type="PANTHER" id="PTHR14453">
    <property type="entry name" value="PARP/ZINC FINGER CCCH TYPE DOMAIN CONTAINING PROTEIN"/>
    <property type="match status" value="1"/>
</dbReference>
<dbReference type="GO" id="GO:0005737">
    <property type="term" value="C:cytoplasm"/>
    <property type="evidence" value="ECO:0007669"/>
    <property type="project" value="TreeGrafter"/>
</dbReference>
<sequence length="393" mass="44136">MLKTISAVSPSLQLKQKWAELEEEVRKWNILNGNSLLLSDSQSTYLLGPSTIVKMHSVAFEKLNVDYAPKCWKLTLNSKQISYLLSVCSEELKALEHSYELDVVTIISKLANNEFVAPSNLFEIVKSWLLQYAQVTTSEFIINEQDFSPSIQPEEMIEKARKFRCFIQVTGDTIQLNVRTPTTLADANVFNIPYTGSASHTALSPQLITSANINRERIQVCFGNLTTRTDDVIVVCSTSNVLRKSVIDAAGIQVSQEYSVQNSQNLIVTSSGSLVCKKILFIPWSPKAKDLNVLKQSICWFTSNAVEYAWDNGYKSIALPAIGCGRFRINADIIAKMMIGEAERQLNNRQASLTISFVMLKQQQSVYDDFCKQLNLVKSNKPTTILFDQQCML</sequence>
<keyword evidence="9" id="KW-1185">Reference proteome</keyword>
<dbReference type="AlphaFoldDB" id="A0A814J3R0"/>
<dbReference type="InterPro" id="IPR002589">
    <property type="entry name" value="Macro_dom"/>
</dbReference>
<keyword evidence="5" id="KW-0539">Nucleus</keyword>
<accession>A0A814J3R0</accession>
<evidence type="ECO:0000313" key="7">
    <source>
        <dbReference type="EMBL" id="CAF1030252.1"/>
    </source>
</evidence>
<keyword evidence="4" id="KW-0520">NAD</keyword>